<accession>A0A7J7M9A3</accession>
<dbReference type="PANTHER" id="PTHR48225">
    <property type="entry name" value="HORMA DOMAIN-CONTAINING PROTEIN 1"/>
    <property type="match status" value="1"/>
</dbReference>
<sequence length="314" mass="35536">MSIAHFVITLKVKSKSILDPCEDENDDIQEEEDVSLGVDSVQMADPSDSDSEIHSPEEDNYIITPTDNTQNDEEDEQQLARLRDWMELYHTDTVELTDVLSNFPDISMWAGRSSGKKYRMKSRTGTAGMAEVVIYTIVHFGEDIVPPKIRSIVSYNGGSMKLTSHRAGYHETNGRGHDLRRFGPIVDDVHQSNEPFKTIPTDISLLNKHMVTNVPQSNVHLSNEPMLTNIPPSNEHMLTNVHLSIESVVADLPFKNEQSKPIIGKTKPSFKLQFESQPQQVKDSLDFWLKSTAYTEDLYNFNKGFNIVLRDKVA</sequence>
<evidence type="ECO:0000256" key="1">
    <source>
        <dbReference type="SAM" id="MobiDB-lite"/>
    </source>
</evidence>
<dbReference type="InterPro" id="IPR051294">
    <property type="entry name" value="HORMA_MeioticProgression"/>
</dbReference>
<protein>
    <submittedName>
        <fullName evidence="2">Uncharacterized protein</fullName>
    </submittedName>
</protein>
<dbReference type="Proteomes" id="UP000541444">
    <property type="component" value="Unassembled WGS sequence"/>
</dbReference>
<gene>
    <name evidence="2" type="ORF">GIB67_016279</name>
</gene>
<keyword evidence="3" id="KW-1185">Reference proteome</keyword>
<dbReference type="AlphaFoldDB" id="A0A7J7M9A3"/>
<name>A0A7J7M9A3_9MAGN</name>
<evidence type="ECO:0000313" key="3">
    <source>
        <dbReference type="Proteomes" id="UP000541444"/>
    </source>
</evidence>
<dbReference type="EMBL" id="JACGCM010001690">
    <property type="protein sequence ID" value="KAF6151467.1"/>
    <property type="molecule type" value="Genomic_DNA"/>
</dbReference>
<evidence type="ECO:0000313" key="2">
    <source>
        <dbReference type="EMBL" id="KAF6151467.1"/>
    </source>
</evidence>
<dbReference type="OrthoDB" id="1928087at2759"/>
<comment type="caution">
    <text evidence="2">The sequence shown here is derived from an EMBL/GenBank/DDBJ whole genome shotgun (WGS) entry which is preliminary data.</text>
</comment>
<proteinExistence type="predicted"/>
<organism evidence="2 3">
    <name type="scientific">Kingdonia uniflora</name>
    <dbReference type="NCBI Taxonomy" id="39325"/>
    <lineage>
        <taxon>Eukaryota</taxon>
        <taxon>Viridiplantae</taxon>
        <taxon>Streptophyta</taxon>
        <taxon>Embryophyta</taxon>
        <taxon>Tracheophyta</taxon>
        <taxon>Spermatophyta</taxon>
        <taxon>Magnoliopsida</taxon>
        <taxon>Ranunculales</taxon>
        <taxon>Circaeasteraceae</taxon>
        <taxon>Kingdonia</taxon>
    </lineage>
</organism>
<dbReference type="PANTHER" id="PTHR48225:SF7">
    <property type="entry name" value="MEIOSIS-SPECIFIC PROTEIN HOP1"/>
    <property type="match status" value="1"/>
</dbReference>
<feature type="region of interest" description="Disordered" evidence="1">
    <location>
        <begin position="30"/>
        <end position="73"/>
    </location>
</feature>
<reference evidence="2 3" key="1">
    <citation type="journal article" date="2020" name="IScience">
        <title>Genome Sequencing of the Endangered Kingdonia uniflora (Circaeasteraceae, Ranunculales) Reveals Potential Mechanisms of Evolutionary Specialization.</title>
        <authorList>
            <person name="Sun Y."/>
            <person name="Deng T."/>
            <person name="Zhang A."/>
            <person name="Moore M.J."/>
            <person name="Landis J.B."/>
            <person name="Lin N."/>
            <person name="Zhang H."/>
            <person name="Zhang X."/>
            <person name="Huang J."/>
            <person name="Zhang X."/>
            <person name="Sun H."/>
            <person name="Wang H."/>
        </authorList>
    </citation>
    <scope>NUCLEOTIDE SEQUENCE [LARGE SCALE GENOMIC DNA]</scope>
    <source>
        <strain evidence="2">TB1705</strain>
        <tissue evidence="2">Leaf</tissue>
    </source>
</reference>